<evidence type="ECO:0000313" key="2">
    <source>
        <dbReference type="EMBL" id="MBB4662312.1"/>
    </source>
</evidence>
<name>A0A840IC67_9ACTN</name>
<feature type="compositionally biased region" description="Pro residues" evidence="1">
    <location>
        <begin position="243"/>
        <end position="252"/>
    </location>
</feature>
<evidence type="ECO:0000313" key="3">
    <source>
        <dbReference type="Proteomes" id="UP000585272"/>
    </source>
</evidence>
<comment type="caution">
    <text evidence="2">The sequence shown here is derived from an EMBL/GenBank/DDBJ whole genome shotgun (WGS) entry which is preliminary data.</text>
</comment>
<sequence length="447" mass="46653">MSEDRQNRAPRHPWLDRRSLVLWGGDGPEPADEERDAIGMIALPLRHADAHAALIARARAKGLGVTLVTESWQEQLPVEPLSAAAVADHAERHLDAQLAAGATLATTPAHLVAPDDPAGREQELALAHATVAAWQERQGWRPPPQHPDAGPRELHAALALRPSDLPALPALTERFAELSVDGYWLTLLDTGPAAHRSGAPGGRPLAPVAAPPGGGQPGDSLSRLRAAAPPRGSWQGAPDGRPPDPAPSPPRGGWPGAADGDGWAAALAEITELALELQAQTGRPVAVAGAGAAHAALLASGVAAVCAGPSGARVAFPPQPLDGDGVTGIALPLFHPGILGFVPPGAAHDDARTALFATEPCRCGFHRSFEPPRGRRETLGHNRWWLAAEARDATRLVPALDEIRLASRAARAVRARRRLDLPPLSPAWTAVAETARARRARTAAALA</sequence>
<accession>A0A840IC67</accession>
<protein>
    <submittedName>
        <fullName evidence="2">Uncharacterized protein</fullName>
    </submittedName>
</protein>
<dbReference type="EMBL" id="JACHNU010000002">
    <property type="protein sequence ID" value="MBB4662312.1"/>
    <property type="molecule type" value="Genomic_DNA"/>
</dbReference>
<reference evidence="2 3" key="1">
    <citation type="submission" date="2020-08" db="EMBL/GenBank/DDBJ databases">
        <title>Genomic Encyclopedia of Archaeal and Bacterial Type Strains, Phase II (KMG-II): from individual species to whole genera.</title>
        <authorList>
            <person name="Goeker M."/>
        </authorList>
    </citation>
    <scope>NUCLEOTIDE SEQUENCE [LARGE SCALE GENOMIC DNA]</scope>
    <source>
        <strain evidence="2 3">DSM 23288</strain>
    </source>
</reference>
<keyword evidence="3" id="KW-1185">Reference proteome</keyword>
<evidence type="ECO:0000256" key="1">
    <source>
        <dbReference type="SAM" id="MobiDB-lite"/>
    </source>
</evidence>
<gene>
    <name evidence="2" type="ORF">BDZ31_001898</name>
</gene>
<feature type="region of interest" description="Disordered" evidence="1">
    <location>
        <begin position="195"/>
        <end position="260"/>
    </location>
</feature>
<dbReference type="Proteomes" id="UP000585272">
    <property type="component" value="Unassembled WGS sequence"/>
</dbReference>
<dbReference type="AlphaFoldDB" id="A0A840IC67"/>
<proteinExistence type="predicted"/>
<organism evidence="2 3">
    <name type="scientific">Conexibacter arvalis</name>
    <dbReference type="NCBI Taxonomy" id="912552"/>
    <lineage>
        <taxon>Bacteria</taxon>
        <taxon>Bacillati</taxon>
        <taxon>Actinomycetota</taxon>
        <taxon>Thermoleophilia</taxon>
        <taxon>Solirubrobacterales</taxon>
        <taxon>Conexibacteraceae</taxon>
        <taxon>Conexibacter</taxon>
    </lineage>
</organism>
<dbReference type="RefSeq" id="WP_183341411.1">
    <property type="nucleotide sequence ID" value="NZ_JACHNU010000002.1"/>
</dbReference>